<dbReference type="EMBL" id="JAPEUX010000009">
    <property type="protein sequence ID" value="KAJ4345473.1"/>
    <property type="molecule type" value="Genomic_DNA"/>
</dbReference>
<accession>A0A9W8XAV2</accession>
<dbReference type="RefSeq" id="XP_056065637.1">
    <property type="nucleotide sequence ID" value="XM_056220334.1"/>
</dbReference>
<protein>
    <recommendedName>
        <fullName evidence="3">F-box domain-containing protein</fullName>
    </recommendedName>
</protein>
<evidence type="ECO:0000313" key="2">
    <source>
        <dbReference type="Proteomes" id="UP001140513"/>
    </source>
</evidence>
<organism evidence="1 2">
    <name type="scientific">Didymosphaeria variabile</name>
    <dbReference type="NCBI Taxonomy" id="1932322"/>
    <lineage>
        <taxon>Eukaryota</taxon>
        <taxon>Fungi</taxon>
        <taxon>Dikarya</taxon>
        <taxon>Ascomycota</taxon>
        <taxon>Pezizomycotina</taxon>
        <taxon>Dothideomycetes</taxon>
        <taxon>Pleosporomycetidae</taxon>
        <taxon>Pleosporales</taxon>
        <taxon>Massarineae</taxon>
        <taxon>Didymosphaeriaceae</taxon>
        <taxon>Didymosphaeria</taxon>
    </lineage>
</organism>
<dbReference type="GeneID" id="80915134"/>
<dbReference type="SUPFAM" id="SSF81383">
    <property type="entry name" value="F-box domain"/>
    <property type="match status" value="1"/>
</dbReference>
<evidence type="ECO:0000313" key="1">
    <source>
        <dbReference type="EMBL" id="KAJ4345473.1"/>
    </source>
</evidence>
<proteinExistence type="predicted"/>
<sequence>MAAAATNNTDHNVTSKSLVDRPLDIVNLILPHCKPSALAALVRTCKTMRNLAIPVLYEHLDLSCRGTLLPGVYAHPSWVKQVREQKSVIQFLLHNRGIAKLVRTFKLTIGVNYNLQSSLDLYLVFELLENVEQLDIEGTLYQGLDPDNRPLWLEGGLNEKIFTRAKTIKFSGMLHSWLVERILLGGDKPQLTNVEVSHLTTGILQIIHGRKFYFENDMQPYFTFMIRLRAKTLKSWVADGKGHPLGPYNEAASNLWGVREMENHFYSPEIQREYRQWALWARAAFHGR</sequence>
<reference evidence="1" key="1">
    <citation type="submission" date="2022-10" db="EMBL/GenBank/DDBJ databases">
        <title>Tapping the CABI collections for fungal endophytes: first genome assemblies for Collariella, Neodidymelliopsis, Ascochyta clinopodiicola, Didymella pomorum, Didymosphaeria variabile, Neocosmospora piperis and Neocucurbitaria cava.</title>
        <authorList>
            <person name="Hill R."/>
        </authorList>
    </citation>
    <scope>NUCLEOTIDE SEQUENCE</scope>
    <source>
        <strain evidence="1">IMI 356815</strain>
    </source>
</reference>
<name>A0A9W8XAV2_9PLEO</name>
<dbReference type="OrthoDB" id="5421601at2759"/>
<gene>
    <name evidence="1" type="ORF">N0V89_011604</name>
</gene>
<dbReference type="InterPro" id="IPR036047">
    <property type="entry name" value="F-box-like_dom_sf"/>
</dbReference>
<comment type="caution">
    <text evidence="1">The sequence shown here is derived from an EMBL/GenBank/DDBJ whole genome shotgun (WGS) entry which is preliminary data.</text>
</comment>
<keyword evidence="2" id="KW-1185">Reference proteome</keyword>
<evidence type="ECO:0008006" key="3">
    <source>
        <dbReference type="Google" id="ProtNLM"/>
    </source>
</evidence>
<dbReference type="AlphaFoldDB" id="A0A9W8XAV2"/>
<dbReference type="Proteomes" id="UP001140513">
    <property type="component" value="Unassembled WGS sequence"/>
</dbReference>